<keyword evidence="1" id="KW-0732">Signal</keyword>
<evidence type="ECO:0000256" key="1">
    <source>
        <dbReference type="SAM" id="SignalP"/>
    </source>
</evidence>
<dbReference type="RefSeq" id="WP_212522173.1">
    <property type="nucleotide sequence ID" value="NZ_JAGSOH010000179.1"/>
</dbReference>
<protein>
    <recommendedName>
        <fullName evidence="4">HNH endonuclease</fullName>
    </recommendedName>
</protein>
<proteinExistence type="predicted"/>
<gene>
    <name evidence="2" type="ORF">KDK95_32415</name>
</gene>
<feature type="signal peptide" evidence="1">
    <location>
        <begin position="1"/>
        <end position="24"/>
    </location>
</feature>
<keyword evidence="3" id="KW-1185">Reference proteome</keyword>
<evidence type="ECO:0000313" key="3">
    <source>
        <dbReference type="Proteomes" id="UP000676325"/>
    </source>
</evidence>
<organism evidence="2 3">
    <name type="scientific">Actinospica acidithermotolerans</name>
    <dbReference type="NCBI Taxonomy" id="2828514"/>
    <lineage>
        <taxon>Bacteria</taxon>
        <taxon>Bacillati</taxon>
        <taxon>Actinomycetota</taxon>
        <taxon>Actinomycetes</taxon>
        <taxon>Catenulisporales</taxon>
        <taxon>Actinospicaceae</taxon>
        <taxon>Actinospica</taxon>
    </lineage>
</organism>
<evidence type="ECO:0008006" key="4">
    <source>
        <dbReference type="Google" id="ProtNLM"/>
    </source>
</evidence>
<sequence>MRRLHVTLLAILVVCVAGCSALKADTTAVSSSAATPQTRVGVLAAVHDPGQVTGTVPASCHAGAGPTPDPTCTPGAIDPAVTQQNISTTICRSNYTAKIRPSTGQTDKVKAEMYKAYGIKSGTTSELDHLVSLELGGSNDVKNLWPEVGSLPNPKDKVENDLHRAVCSGKVTLAAAQRAIATDWLTAEHSLGLS</sequence>
<feature type="chain" id="PRO_5039216063" description="HNH endonuclease" evidence="1">
    <location>
        <begin position="25"/>
        <end position="194"/>
    </location>
</feature>
<dbReference type="AlphaFoldDB" id="A0A941EL25"/>
<evidence type="ECO:0000313" key="2">
    <source>
        <dbReference type="EMBL" id="MBR7831054.1"/>
    </source>
</evidence>
<accession>A0A941EL25</accession>
<comment type="caution">
    <text evidence="2">The sequence shown here is derived from an EMBL/GenBank/DDBJ whole genome shotgun (WGS) entry which is preliminary data.</text>
</comment>
<reference evidence="2" key="1">
    <citation type="submission" date="2021-04" db="EMBL/GenBank/DDBJ databases">
        <title>Genome based classification of Actinospica acidithermotolerans sp. nov., an actinobacterium isolated from an Indonesian hot spring.</title>
        <authorList>
            <person name="Kusuma A.B."/>
            <person name="Putra K.E."/>
            <person name="Nafisah S."/>
            <person name="Loh J."/>
            <person name="Nouioui I."/>
            <person name="Goodfellow M."/>
        </authorList>
    </citation>
    <scope>NUCLEOTIDE SEQUENCE</scope>
    <source>
        <strain evidence="2">MGRD01-02</strain>
    </source>
</reference>
<dbReference type="Proteomes" id="UP000676325">
    <property type="component" value="Unassembled WGS sequence"/>
</dbReference>
<name>A0A941EL25_9ACTN</name>
<dbReference type="EMBL" id="JAGSOH010000179">
    <property type="protein sequence ID" value="MBR7831054.1"/>
    <property type="molecule type" value="Genomic_DNA"/>
</dbReference>